<comment type="caution">
    <text evidence="3">The sequence shown here is derived from an EMBL/GenBank/DDBJ whole genome shotgun (WGS) entry which is preliminary data.</text>
</comment>
<proteinExistence type="predicted"/>
<feature type="chain" id="PRO_5046637589" description="Secreted protein" evidence="2">
    <location>
        <begin position="34"/>
        <end position="131"/>
    </location>
</feature>
<evidence type="ECO:0000256" key="2">
    <source>
        <dbReference type="SAM" id="SignalP"/>
    </source>
</evidence>
<organism evidence="3 4">
    <name type="scientific">Streptomyces hokutonensis</name>
    <dbReference type="NCBI Taxonomy" id="1306990"/>
    <lineage>
        <taxon>Bacteria</taxon>
        <taxon>Bacillati</taxon>
        <taxon>Actinomycetota</taxon>
        <taxon>Actinomycetes</taxon>
        <taxon>Kitasatosporales</taxon>
        <taxon>Streptomycetaceae</taxon>
        <taxon>Streptomyces</taxon>
    </lineage>
</organism>
<keyword evidence="4" id="KW-1185">Reference proteome</keyword>
<reference evidence="3 4" key="1">
    <citation type="submission" date="2024-10" db="EMBL/GenBank/DDBJ databases">
        <title>The Natural Products Discovery Center: Release of the First 8490 Sequenced Strains for Exploring Actinobacteria Biosynthetic Diversity.</title>
        <authorList>
            <person name="Kalkreuter E."/>
            <person name="Kautsar S.A."/>
            <person name="Yang D."/>
            <person name="Bader C.D."/>
            <person name="Teijaro C.N."/>
            <person name="Fluegel L."/>
            <person name="Davis C.M."/>
            <person name="Simpson J.R."/>
            <person name="Lauterbach L."/>
            <person name="Steele A.D."/>
            <person name="Gui C."/>
            <person name="Meng S."/>
            <person name="Li G."/>
            <person name="Viehrig K."/>
            <person name="Ye F."/>
            <person name="Su P."/>
            <person name="Kiefer A.F."/>
            <person name="Nichols A."/>
            <person name="Cepeda A.J."/>
            <person name="Yan W."/>
            <person name="Fan B."/>
            <person name="Jiang Y."/>
            <person name="Adhikari A."/>
            <person name="Zheng C.-J."/>
            <person name="Schuster L."/>
            <person name="Cowan T.M."/>
            <person name="Smanski M.J."/>
            <person name="Chevrette M.G."/>
            <person name="De Carvalho L.P.S."/>
            <person name="Shen B."/>
        </authorList>
    </citation>
    <scope>NUCLEOTIDE SEQUENCE [LARGE SCALE GENOMIC DNA]</scope>
    <source>
        <strain evidence="3 4">NPDC006488</strain>
    </source>
</reference>
<feature type="region of interest" description="Disordered" evidence="1">
    <location>
        <begin position="88"/>
        <end position="131"/>
    </location>
</feature>
<name>A0ABW6MFC6_9ACTN</name>
<feature type="signal peptide" evidence="2">
    <location>
        <begin position="1"/>
        <end position="33"/>
    </location>
</feature>
<feature type="compositionally biased region" description="Low complexity" evidence="1">
    <location>
        <begin position="116"/>
        <end position="131"/>
    </location>
</feature>
<protein>
    <recommendedName>
        <fullName evidence="5">Secreted protein</fullName>
    </recommendedName>
</protein>
<keyword evidence="2" id="KW-0732">Signal</keyword>
<evidence type="ECO:0008006" key="5">
    <source>
        <dbReference type="Google" id="ProtNLM"/>
    </source>
</evidence>
<dbReference type="RefSeq" id="WP_388113715.1">
    <property type="nucleotide sequence ID" value="NZ_JBIAHM010000017.1"/>
</dbReference>
<evidence type="ECO:0000313" key="4">
    <source>
        <dbReference type="Proteomes" id="UP001601303"/>
    </source>
</evidence>
<accession>A0ABW6MFC6</accession>
<dbReference type="Proteomes" id="UP001601303">
    <property type="component" value="Unassembled WGS sequence"/>
</dbReference>
<dbReference type="InterPro" id="IPR006311">
    <property type="entry name" value="TAT_signal"/>
</dbReference>
<dbReference type="PROSITE" id="PS51318">
    <property type="entry name" value="TAT"/>
    <property type="match status" value="1"/>
</dbReference>
<evidence type="ECO:0000256" key="1">
    <source>
        <dbReference type="SAM" id="MobiDB-lite"/>
    </source>
</evidence>
<sequence length="131" mass="13132">MARHATGSNSRRSALGSALAVGGVAVSATAVSAGDATGGPQAPFCLHYDRISVLWTGSHGVVLNNSTDSVFHDVYVLGVGGCGWWMSGPATPPSPAAERGKDDDGTGAESPQYGFRASPPHGRAAPAARGS</sequence>
<gene>
    <name evidence="3" type="ORF">ACFYNQ_40695</name>
</gene>
<dbReference type="EMBL" id="JBIAHM010000017">
    <property type="protein sequence ID" value="MFE9604849.1"/>
    <property type="molecule type" value="Genomic_DNA"/>
</dbReference>
<evidence type="ECO:0000313" key="3">
    <source>
        <dbReference type="EMBL" id="MFE9604849.1"/>
    </source>
</evidence>